<feature type="compositionally biased region" description="Low complexity" evidence="9">
    <location>
        <begin position="586"/>
        <end position="600"/>
    </location>
</feature>
<dbReference type="EC" id="2.7.11.1" evidence="1"/>
<comment type="catalytic activity">
    <reaction evidence="8">
        <text>L-seryl-[protein] + ATP = O-phospho-L-seryl-[protein] + ADP + H(+)</text>
        <dbReference type="Rhea" id="RHEA:17989"/>
        <dbReference type="Rhea" id="RHEA-COMP:9863"/>
        <dbReference type="Rhea" id="RHEA-COMP:11604"/>
        <dbReference type="ChEBI" id="CHEBI:15378"/>
        <dbReference type="ChEBI" id="CHEBI:29999"/>
        <dbReference type="ChEBI" id="CHEBI:30616"/>
        <dbReference type="ChEBI" id="CHEBI:83421"/>
        <dbReference type="ChEBI" id="CHEBI:456216"/>
        <dbReference type="EC" id="2.7.11.1"/>
    </reaction>
</comment>
<dbReference type="Pfam" id="PF00069">
    <property type="entry name" value="Pkinase"/>
    <property type="match status" value="1"/>
</dbReference>
<dbReference type="PANTHER" id="PTHR22967:SF57">
    <property type="entry name" value="AUXILIN, ISOFORM A-RELATED"/>
    <property type="match status" value="1"/>
</dbReference>
<protein>
    <recommendedName>
        <fullName evidence="1">non-specific serine/threonine protein kinase</fullName>
        <ecNumber evidence="1">2.7.11.1</ecNumber>
    </recommendedName>
</protein>
<evidence type="ECO:0000256" key="7">
    <source>
        <dbReference type="ARBA" id="ARBA00047899"/>
    </source>
</evidence>
<organism evidence="11 12">
    <name type="scientific">Cafeteria roenbergensis</name>
    <name type="common">Marine flagellate</name>
    <dbReference type="NCBI Taxonomy" id="33653"/>
    <lineage>
        <taxon>Eukaryota</taxon>
        <taxon>Sar</taxon>
        <taxon>Stramenopiles</taxon>
        <taxon>Bigyra</taxon>
        <taxon>Opalozoa</taxon>
        <taxon>Bicosoecida</taxon>
        <taxon>Cafeteriaceae</taxon>
        <taxon>Cafeteria</taxon>
    </lineage>
</organism>
<evidence type="ECO:0000259" key="10">
    <source>
        <dbReference type="PROSITE" id="PS50011"/>
    </source>
</evidence>
<dbReference type="GO" id="GO:0005737">
    <property type="term" value="C:cytoplasm"/>
    <property type="evidence" value="ECO:0007669"/>
    <property type="project" value="TreeGrafter"/>
</dbReference>
<dbReference type="Gene3D" id="1.10.510.10">
    <property type="entry name" value="Transferase(Phosphotransferase) domain 1"/>
    <property type="match status" value="1"/>
</dbReference>
<dbReference type="Proteomes" id="UP000325113">
    <property type="component" value="Unassembled WGS sequence"/>
</dbReference>
<comment type="catalytic activity">
    <reaction evidence="7">
        <text>L-threonyl-[protein] + ATP = O-phospho-L-threonyl-[protein] + ADP + H(+)</text>
        <dbReference type="Rhea" id="RHEA:46608"/>
        <dbReference type="Rhea" id="RHEA-COMP:11060"/>
        <dbReference type="Rhea" id="RHEA-COMP:11605"/>
        <dbReference type="ChEBI" id="CHEBI:15378"/>
        <dbReference type="ChEBI" id="CHEBI:30013"/>
        <dbReference type="ChEBI" id="CHEBI:30616"/>
        <dbReference type="ChEBI" id="CHEBI:61977"/>
        <dbReference type="ChEBI" id="CHEBI:456216"/>
        <dbReference type="EC" id="2.7.11.1"/>
    </reaction>
</comment>
<dbReference type="InterPro" id="IPR011009">
    <property type="entry name" value="Kinase-like_dom_sf"/>
</dbReference>
<feature type="region of interest" description="Disordered" evidence="9">
    <location>
        <begin position="361"/>
        <end position="518"/>
    </location>
</feature>
<keyword evidence="3" id="KW-0808">Transferase</keyword>
<evidence type="ECO:0000256" key="9">
    <source>
        <dbReference type="SAM" id="MobiDB-lite"/>
    </source>
</evidence>
<dbReference type="InterPro" id="IPR008271">
    <property type="entry name" value="Ser/Thr_kinase_AS"/>
</dbReference>
<evidence type="ECO:0000313" key="11">
    <source>
        <dbReference type="EMBL" id="KAA0164041.1"/>
    </source>
</evidence>
<dbReference type="PROSITE" id="PS00108">
    <property type="entry name" value="PROTEIN_KINASE_ST"/>
    <property type="match status" value="1"/>
</dbReference>
<evidence type="ECO:0000313" key="12">
    <source>
        <dbReference type="Proteomes" id="UP000325113"/>
    </source>
</evidence>
<feature type="compositionally biased region" description="Gly residues" evidence="9">
    <location>
        <begin position="563"/>
        <end position="585"/>
    </location>
</feature>
<evidence type="ECO:0000256" key="4">
    <source>
        <dbReference type="ARBA" id="ARBA00022741"/>
    </source>
</evidence>
<dbReference type="EMBL" id="VLTM01000019">
    <property type="protein sequence ID" value="KAA0164041.1"/>
    <property type="molecule type" value="Genomic_DNA"/>
</dbReference>
<comment type="caution">
    <text evidence="11">The sequence shown here is derived from an EMBL/GenBank/DDBJ whole genome shotgun (WGS) entry which is preliminary data.</text>
</comment>
<dbReference type="GO" id="GO:0004674">
    <property type="term" value="F:protein serine/threonine kinase activity"/>
    <property type="evidence" value="ECO:0007669"/>
    <property type="project" value="UniProtKB-KW"/>
</dbReference>
<sequence>MFGAARDAVAAAAAAMSSKGSESAAMPASDDEVGTTQTIGGINYTVTKKIADGGYGAVYIARDDRDGSTVVMKKMIAQTAQLQEQLREEVKLMLRLSRAAKPHPGIVRTIAARSDRIRGGHGGVAVVFRVVMEACTGGSLLDRVNVSIRDDRPIPDGEVLRAFAAIVSSTAYLHALDPPLAHRDLKLENVLVAADGSYRLCDFGSVCARAGPIKDKADRVAEEELIARFTTPHFRAPEMVDLYSGLSIDTRVDVWALGCVLFSLAYNKHPFPEAAGVAILAARYKVPPLPRRPQAIITLIRACLAPRPDDRPTPTSILAYCRDLYRGLKDQGPSSAVARLGTGLPTLATADGKDALLLRPEARDGPDAAPGSAGGMFSAGLPPPAVARPGRGRAAEGSHRAAPSSTSSAAAGGTGGGATRRRRARPDRDASLEERMRQMGLGTGGSGTPSGRAASGGASGAIAARRRKAAAAAAPPAPAAGGGGGRGDDVVDDEDDGFGFGGDAGGADDGFGDGGDDAFGFDAADDAFSGAAGAEPADDGFGFGDMSAADTGSARPSSTATPGGPGDDGFALGSGFGGAGSGGAGSRSSAPRSRGPASGSGRDDAFGFDDAPAAGGGGGGGECDDDLFGFDETPAAGGVCCGAAAAVVDAFGFDDGASGAEAGDEVADLFGGPSPHPTAATADPFSQSDAASRGAGLHAQAHGGGPGALGAGPGYSTTLSGASLAALYGSPVAHSAQPSSAMSVGAATTRPVAGGWQPPAQRGHVPPSAPRGRSAPQASTGLDALDPFG</sequence>
<feature type="compositionally biased region" description="Gly residues" evidence="9">
    <location>
        <begin position="498"/>
        <end position="509"/>
    </location>
</feature>
<dbReference type="InterPro" id="IPR000719">
    <property type="entry name" value="Prot_kinase_dom"/>
</dbReference>
<feature type="region of interest" description="Disordered" evidence="9">
    <location>
        <begin position="530"/>
        <end position="619"/>
    </location>
</feature>
<evidence type="ECO:0000256" key="1">
    <source>
        <dbReference type="ARBA" id="ARBA00012513"/>
    </source>
</evidence>
<keyword evidence="4" id="KW-0547">Nucleotide-binding</keyword>
<dbReference type="PROSITE" id="PS50011">
    <property type="entry name" value="PROTEIN_KINASE_DOM"/>
    <property type="match status" value="1"/>
</dbReference>
<dbReference type="AlphaFoldDB" id="A0A5A8DJL9"/>
<evidence type="ECO:0000256" key="3">
    <source>
        <dbReference type="ARBA" id="ARBA00022679"/>
    </source>
</evidence>
<dbReference type="PANTHER" id="PTHR22967">
    <property type="entry name" value="SERINE/THREONINE PROTEIN KINASE"/>
    <property type="match status" value="1"/>
</dbReference>
<evidence type="ECO:0000256" key="5">
    <source>
        <dbReference type="ARBA" id="ARBA00022777"/>
    </source>
</evidence>
<proteinExistence type="predicted"/>
<name>A0A5A8DJL9_CAFRO</name>
<dbReference type="GO" id="GO:0005524">
    <property type="term" value="F:ATP binding"/>
    <property type="evidence" value="ECO:0007669"/>
    <property type="project" value="UniProtKB-KW"/>
</dbReference>
<accession>A0A5A8DJL9</accession>
<feature type="region of interest" description="Disordered" evidence="9">
    <location>
        <begin position="664"/>
        <end position="709"/>
    </location>
</feature>
<dbReference type="SMART" id="SM00220">
    <property type="entry name" value="S_TKc"/>
    <property type="match status" value="1"/>
</dbReference>
<gene>
    <name evidence="11" type="ORF">FNF31_02590</name>
</gene>
<evidence type="ECO:0000256" key="8">
    <source>
        <dbReference type="ARBA" id="ARBA00048679"/>
    </source>
</evidence>
<feature type="compositionally biased region" description="Basic and acidic residues" evidence="9">
    <location>
        <begin position="426"/>
        <end position="437"/>
    </location>
</feature>
<feature type="region of interest" description="Disordered" evidence="9">
    <location>
        <begin position="741"/>
        <end position="789"/>
    </location>
</feature>
<feature type="domain" description="Protein kinase" evidence="10">
    <location>
        <begin position="44"/>
        <end position="325"/>
    </location>
</feature>
<keyword evidence="2" id="KW-0723">Serine/threonine-protein kinase</keyword>
<dbReference type="SUPFAM" id="SSF56112">
    <property type="entry name" value="Protein kinase-like (PK-like)"/>
    <property type="match status" value="1"/>
</dbReference>
<evidence type="ECO:0000256" key="2">
    <source>
        <dbReference type="ARBA" id="ARBA00022527"/>
    </source>
</evidence>
<feature type="compositionally biased region" description="Low complexity" evidence="9">
    <location>
        <begin position="449"/>
        <end position="463"/>
    </location>
</feature>
<keyword evidence="6" id="KW-0067">ATP-binding</keyword>
<reference evidence="11 12" key="1">
    <citation type="submission" date="2019-07" db="EMBL/GenBank/DDBJ databases">
        <title>Genomes of Cafeteria roenbergensis.</title>
        <authorList>
            <person name="Fischer M.G."/>
            <person name="Hackl T."/>
            <person name="Roman M."/>
        </authorList>
    </citation>
    <scope>NUCLEOTIDE SEQUENCE [LARGE SCALE GENOMIC DNA]</scope>
    <source>
        <strain evidence="11 12">Cflag</strain>
    </source>
</reference>
<evidence type="ECO:0000256" key="6">
    <source>
        <dbReference type="ARBA" id="ARBA00022840"/>
    </source>
</evidence>
<feature type="compositionally biased region" description="Low complexity" evidence="9">
    <location>
        <begin position="400"/>
        <end position="411"/>
    </location>
</feature>
<keyword evidence="5" id="KW-0418">Kinase</keyword>